<evidence type="ECO:0000313" key="2">
    <source>
        <dbReference type="EMBL" id="KAK1934855.1"/>
    </source>
</evidence>
<gene>
    <name evidence="2" type="ORF">X943_002369</name>
</gene>
<sequence>MWMYRFIRSPTFVCYNCKRPYHWFTCRKTIKSPDSDRFLKNTGSVSPDTSIDTKVVDSRLRTIRSLEALRNLCDKTKPSAGALNISQLSVVGQLYVLRILNSSGVLYQRSDNCILEEFKFAQEAIWQLLTSVECLLNTGDVTTFRSKHVVGLLWHLVKLANNLSKGIDLNVVDYQAVKQAASRSAASFITSAYERSDLVNVRFLLLLRLLNLVTGFLRRLQESAINLNGKDIQQILMLACEDLFLSMPSTSSDSSEGRECASDSEADLVEAKRDALRCIEELVRSYIYILNDSEITSVYVSFFNKPVSQSIMTLLSRGIAERSDKGYLNITMPQCITLFNISKTQHVPKNAIKVLLSQLESCQFRRIRDGEPKSEEPQYHSSILDIPTAASPIRCDAVDWLYSFCNVTMMDIGRLCKSLYHLKCSDKLLDNFDQRLISLLKSAYLRTRLRIRHLSEDSLLNGNLVTIAAIVHLFAKNGYNQCQSKGGVVDIMSTIPWDINNTDELALLGDMCWSLLTLKVKAGLLKDHLECFISRLSDLPMKHSVKLLGGLYNSVGNSFVREDPEPRYSTGRETMDDMLAYTLQCVSFPSISEDDTATSFKNRYDFGGDYEARRYMQRLRHYFMDRVQDVDDVQCISNFMFYISSTLDNLNETEFSILCSRWLDLSYESSPRIKVESLTQVLWSLQKNRIYHEACLIRIRQLVGVFLCVKKSLQLSEQMAWCSLGQLALVSHTLSSFNLQDGNFVRSLLNRAESLATEKDRLCDESVTRNGKDMWDVKLVSVIWSVIITDFTLLPISLIRDLLNLLRHVDWQHFTTNSKYQDQRKVCTFTVFMTRFSRYSRSIPVSQSSFPLKHITLVRLSGICLSFCLDGYPPYSLIPNSVLLAAAKGSNTITNSSILSVSQDKARRSLSSFGINYKGEYEVHSGIVVDFAISLNGASEEFEPDLIIEIDGPHHYNVVWYVTFMVCFMCYSDGCSLPYQQVGPLRLLPSGKTLYRNRMLKKLGFKLEIINWIDAHRRPIHHTLAEILRRHRYSVAVKQK</sequence>
<dbReference type="Proteomes" id="UP001195914">
    <property type="component" value="Unassembled WGS sequence"/>
</dbReference>
<dbReference type="PROSITE" id="PS51286">
    <property type="entry name" value="RAP"/>
    <property type="match status" value="1"/>
</dbReference>
<evidence type="ECO:0000313" key="3">
    <source>
        <dbReference type="Proteomes" id="UP001195914"/>
    </source>
</evidence>
<feature type="domain" description="RAP" evidence="1">
    <location>
        <begin position="946"/>
        <end position="1030"/>
    </location>
</feature>
<reference evidence="2" key="1">
    <citation type="journal article" date="2014" name="Nucleic Acids Res.">
        <title>The evolutionary dynamics of variant antigen genes in Babesia reveal a history of genomic innovation underlying host-parasite interaction.</title>
        <authorList>
            <person name="Jackson A.P."/>
            <person name="Otto T.D."/>
            <person name="Darby A."/>
            <person name="Ramaprasad A."/>
            <person name="Xia D."/>
            <person name="Echaide I.E."/>
            <person name="Farber M."/>
            <person name="Gahlot S."/>
            <person name="Gamble J."/>
            <person name="Gupta D."/>
            <person name="Gupta Y."/>
            <person name="Jackson L."/>
            <person name="Malandrin L."/>
            <person name="Malas T.B."/>
            <person name="Moussa E."/>
            <person name="Nair M."/>
            <person name="Reid A.J."/>
            <person name="Sanders M."/>
            <person name="Sharma J."/>
            <person name="Tracey A."/>
            <person name="Quail M.A."/>
            <person name="Weir W."/>
            <person name="Wastling J.M."/>
            <person name="Hall N."/>
            <person name="Willadsen P."/>
            <person name="Lingelbach K."/>
            <person name="Shiels B."/>
            <person name="Tait A."/>
            <person name="Berriman M."/>
            <person name="Allred D.R."/>
            <person name="Pain A."/>
        </authorList>
    </citation>
    <scope>NUCLEOTIDE SEQUENCE</scope>
    <source>
        <strain evidence="2">1802A</strain>
    </source>
</reference>
<evidence type="ECO:0000259" key="1">
    <source>
        <dbReference type="PROSITE" id="PS51286"/>
    </source>
</evidence>
<name>A0AAD9GAM3_BABDI</name>
<reference evidence="2" key="2">
    <citation type="submission" date="2021-05" db="EMBL/GenBank/DDBJ databases">
        <authorList>
            <person name="Pain A."/>
        </authorList>
    </citation>
    <scope>NUCLEOTIDE SEQUENCE</scope>
    <source>
        <strain evidence="2">1802A</strain>
    </source>
</reference>
<proteinExistence type="predicted"/>
<accession>A0AAD9GAM3</accession>
<dbReference type="Pfam" id="PF08373">
    <property type="entry name" value="RAP"/>
    <property type="match status" value="1"/>
</dbReference>
<keyword evidence="3" id="KW-1185">Reference proteome</keyword>
<dbReference type="InterPro" id="IPR013584">
    <property type="entry name" value="RAP"/>
</dbReference>
<dbReference type="AlphaFoldDB" id="A0AAD9GAM3"/>
<dbReference type="EMBL" id="JAHBMH010000062">
    <property type="protein sequence ID" value="KAK1934855.1"/>
    <property type="molecule type" value="Genomic_DNA"/>
</dbReference>
<protein>
    <recommendedName>
        <fullName evidence="1">RAP domain-containing protein</fullName>
    </recommendedName>
</protein>
<comment type="caution">
    <text evidence="2">The sequence shown here is derived from an EMBL/GenBank/DDBJ whole genome shotgun (WGS) entry which is preliminary data.</text>
</comment>
<organism evidence="2 3">
    <name type="scientific">Babesia divergens</name>
    <dbReference type="NCBI Taxonomy" id="32595"/>
    <lineage>
        <taxon>Eukaryota</taxon>
        <taxon>Sar</taxon>
        <taxon>Alveolata</taxon>
        <taxon>Apicomplexa</taxon>
        <taxon>Aconoidasida</taxon>
        <taxon>Piroplasmida</taxon>
        <taxon>Babesiidae</taxon>
        <taxon>Babesia</taxon>
    </lineage>
</organism>